<evidence type="ECO:0000313" key="1">
    <source>
        <dbReference type="EMBL" id="KAJ9111824.1"/>
    </source>
</evidence>
<name>A0ACC2WKZ2_9TREE</name>
<dbReference type="EMBL" id="JASBWS010000017">
    <property type="protein sequence ID" value="KAJ9111824.1"/>
    <property type="molecule type" value="Genomic_DNA"/>
</dbReference>
<gene>
    <name evidence="1" type="ORF">QFC20_002411</name>
</gene>
<protein>
    <submittedName>
        <fullName evidence="1">Uncharacterized protein</fullName>
    </submittedName>
</protein>
<evidence type="ECO:0000313" key="2">
    <source>
        <dbReference type="Proteomes" id="UP001230649"/>
    </source>
</evidence>
<proteinExistence type="predicted"/>
<comment type="caution">
    <text evidence="1">The sequence shown here is derived from an EMBL/GenBank/DDBJ whole genome shotgun (WGS) entry which is preliminary data.</text>
</comment>
<keyword evidence="2" id="KW-1185">Reference proteome</keyword>
<sequence length="144" mass="16020">MPTKVKMSGTEVKARRDDGVAPSSRLRQTSWREIQERQEMRKSPLYKRQQPSAVVRRRSVAFPDCPVIQGNFALARYPATDITTSSTASQIVSAATEGDCLEACETYTSKDASHDVCVGYVFKPFTEMCYLKVNLSGVAPYTVD</sequence>
<organism evidence="1 2">
    <name type="scientific">Naganishia adeliensis</name>
    <dbReference type="NCBI Taxonomy" id="92952"/>
    <lineage>
        <taxon>Eukaryota</taxon>
        <taxon>Fungi</taxon>
        <taxon>Dikarya</taxon>
        <taxon>Basidiomycota</taxon>
        <taxon>Agaricomycotina</taxon>
        <taxon>Tremellomycetes</taxon>
        <taxon>Filobasidiales</taxon>
        <taxon>Filobasidiaceae</taxon>
        <taxon>Naganishia</taxon>
    </lineage>
</organism>
<reference evidence="1" key="1">
    <citation type="submission" date="2023-04" db="EMBL/GenBank/DDBJ databases">
        <title>Draft Genome sequencing of Naganishia species isolated from polar environments using Oxford Nanopore Technology.</title>
        <authorList>
            <person name="Leo P."/>
            <person name="Venkateswaran K."/>
        </authorList>
    </citation>
    <scope>NUCLEOTIDE SEQUENCE</scope>
    <source>
        <strain evidence="1">MNA-CCFEE 5262</strain>
    </source>
</reference>
<dbReference type="Proteomes" id="UP001230649">
    <property type="component" value="Unassembled WGS sequence"/>
</dbReference>
<accession>A0ACC2WKZ2</accession>